<proteinExistence type="predicted"/>
<evidence type="ECO:0000259" key="5">
    <source>
        <dbReference type="PROSITE" id="PS01124"/>
    </source>
</evidence>
<dbReference type="GO" id="GO:0003700">
    <property type="term" value="F:DNA-binding transcription factor activity"/>
    <property type="evidence" value="ECO:0007669"/>
    <property type="project" value="InterPro"/>
</dbReference>
<accession>A0A1M6V9P1</accession>
<feature type="transmembrane region" description="Helical" evidence="4">
    <location>
        <begin position="74"/>
        <end position="92"/>
    </location>
</feature>
<dbReference type="GO" id="GO:0043565">
    <property type="term" value="F:sequence-specific DNA binding"/>
    <property type="evidence" value="ECO:0007669"/>
    <property type="project" value="InterPro"/>
</dbReference>
<feature type="transmembrane region" description="Helical" evidence="4">
    <location>
        <begin position="30"/>
        <end position="48"/>
    </location>
</feature>
<evidence type="ECO:0000256" key="4">
    <source>
        <dbReference type="SAM" id="Phobius"/>
    </source>
</evidence>
<dbReference type="SMART" id="SM00342">
    <property type="entry name" value="HTH_ARAC"/>
    <property type="match status" value="1"/>
</dbReference>
<reference evidence="8" key="2">
    <citation type="submission" date="2016-11" db="EMBL/GenBank/DDBJ databases">
        <authorList>
            <person name="Varghese N."/>
            <person name="Submissions S."/>
        </authorList>
    </citation>
    <scope>NUCLEOTIDE SEQUENCE [LARGE SCALE GENOMIC DNA]</scope>
    <source>
        <strain evidence="8">DSM 27989</strain>
    </source>
</reference>
<dbReference type="STRING" id="1434701.SAMN05443634_103241"/>
<dbReference type="EMBL" id="FRBH01000003">
    <property type="protein sequence ID" value="SHK78168.1"/>
    <property type="molecule type" value="Genomic_DNA"/>
</dbReference>
<evidence type="ECO:0000313" key="8">
    <source>
        <dbReference type="Proteomes" id="UP000184120"/>
    </source>
</evidence>
<gene>
    <name evidence="6" type="ORF">GCM10010984_28890</name>
    <name evidence="7" type="ORF">SAMN05443634_103241</name>
</gene>
<keyword evidence="4" id="KW-0472">Membrane</keyword>
<name>A0A1M6V9P1_9FLAO</name>
<dbReference type="Pfam" id="PF12833">
    <property type="entry name" value="HTH_18"/>
    <property type="match status" value="1"/>
</dbReference>
<reference evidence="9" key="4">
    <citation type="journal article" date="2019" name="Int. J. Syst. Evol. Microbiol.">
        <title>The Global Catalogue of Microorganisms (GCM) 10K type strain sequencing project: providing services to taxonomists for standard genome sequencing and annotation.</title>
        <authorList>
            <consortium name="The Broad Institute Genomics Platform"/>
            <consortium name="The Broad Institute Genome Sequencing Center for Infectious Disease"/>
            <person name="Wu L."/>
            <person name="Ma J."/>
        </authorList>
    </citation>
    <scope>NUCLEOTIDE SEQUENCE [LARGE SCALE GENOMIC DNA]</scope>
    <source>
        <strain evidence="9">CGMCC 1.12707</strain>
    </source>
</reference>
<keyword evidence="4" id="KW-0812">Transmembrane</keyword>
<dbReference type="RefSeq" id="WP_072930250.1">
    <property type="nucleotide sequence ID" value="NZ_BMFL01000024.1"/>
</dbReference>
<dbReference type="PANTHER" id="PTHR43280">
    <property type="entry name" value="ARAC-FAMILY TRANSCRIPTIONAL REGULATOR"/>
    <property type="match status" value="1"/>
</dbReference>
<dbReference type="Gene3D" id="1.10.10.60">
    <property type="entry name" value="Homeodomain-like"/>
    <property type="match status" value="1"/>
</dbReference>
<evidence type="ECO:0000256" key="1">
    <source>
        <dbReference type="ARBA" id="ARBA00023015"/>
    </source>
</evidence>
<dbReference type="InterPro" id="IPR018060">
    <property type="entry name" value="HTH_AraC"/>
</dbReference>
<dbReference type="InterPro" id="IPR009057">
    <property type="entry name" value="Homeodomain-like_sf"/>
</dbReference>
<dbReference type="SUPFAM" id="SSF46689">
    <property type="entry name" value="Homeodomain-like"/>
    <property type="match status" value="1"/>
</dbReference>
<dbReference type="EMBL" id="BMFL01000024">
    <property type="protein sequence ID" value="GGF09950.1"/>
    <property type="molecule type" value="Genomic_DNA"/>
</dbReference>
<organism evidence="7 8">
    <name type="scientific">Chishuiella changwenlii</name>
    <dbReference type="NCBI Taxonomy" id="1434701"/>
    <lineage>
        <taxon>Bacteria</taxon>
        <taxon>Pseudomonadati</taxon>
        <taxon>Bacteroidota</taxon>
        <taxon>Flavobacteriia</taxon>
        <taxon>Flavobacteriales</taxon>
        <taxon>Weeksellaceae</taxon>
        <taxon>Chishuiella</taxon>
    </lineage>
</organism>
<dbReference type="Proteomes" id="UP000650994">
    <property type="component" value="Unassembled WGS sequence"/>
</dbReference>
<evidence type="ECO:0000313" key="9">
    <source>
        <dbReference type="Proteomes" id="UP000650994"/>
    </source>
</evidence>
<keyword evidence="2 7" id="KW-0238">DNA-binding</keyword>
<reference evidence="6" key="5">
    <citation type="submission" date="2024-05" db="EMBL/GenBank/DDBJ databases">
        <authorList>
            <person name="Sun Q."/>
            <person name="Zhou Y."/>
        </authorList>
    </citation>
    <scope>NUCLEOTIDE SEQUENCE</scope>
    <source>
        <strain evidence="6">CGMCC 1.12707</strain>
    </source>
</reference>
<feature type="domain" description="HTH araC/xylS-type" evidence="5">
    <location>
        <begin position="162"/>
        <end position="270"/>
    </location>
</feature>
<dbReference type="Proteomes" id="UP000184120">
    <property type="component" value="Unassembled WGS sequence"/>
</dbReference>
<keyword evidence="1" id="KW-0805">Transcription regulation</keyword>
<evidence type="ECO:0000256" key="2">
    <source>
        <dbReference type="ARBA" id="ARBA00023125"/>
    </source>
</evidence>
<feature type="transmembrane region" description="Helical" evidence="4">
    <location>
        <begin position="112"/>
        <end position="128"/>
    </location>
</feature>
<dbReference type="PANTHER" id="PTHR43280:SF2">
    <property type="entry name" value="HTH-TYPE TRANSCRIPTIONAL REGULATOR EXSA"/>
    <property type="match status" value="1"/>
</dbReference>
<keyword evidence="9" id="KW-1185">Reference proteome</keyword>
<feature type="transmembrane region" description="Helical" evidence="4">
    <location>
        <begin position="6"/>
        <end position="23"/>
    </location>
</feature>
<protein>
    <submittedName>
        <fullName evidence="7">AraC-type DNA-binding protein</fullName>
    </submittedName>
</protein>
<sequence>MQYYVLGGLLGIIIGWIILKNRIGIKQLVGGYLLIAPLYVFTIVLVFWEYSVTNFVWLIPIPIGAYVFFSSKEVVYYSLYALIIIIAASILANHLPIPTIIASKEQIKMSDIFLFISNVIIASHFMLYKDKVRSLQIIDKLEKQEKIELPVSLDPKALEHYKSLFDKIEVLMKEEQIFKQKDLSVTSLSALLKVSTSYISRAIRYSDYSNFNSYLNFYRIEFVVELLHAVDLEKVTLQYVYTEAGYKNQSTFNNAFKSFKGVTPSEYIQNLEDYSK</sequence>
<dbReference type="AlphaFoldDB" id="A0A1M6V9P1"/>
<evidence type="ECO:0000313" key="7">
    <source>
        <dbReference type="EMBL" id="SHK78168.1"/>
    </source>
</evidence>
<reference evidence="6" key="1">
    <citation type="journal article" date="2014" name="Int. J. Syst. Evol. Microbiol.">
        <title>Complete genome of a new Firmicutes species belonging to the dominant human colonic microbiota ('Ruminococcus bicirculans') reveals two chromosomes and a selective capacity to utilize plant glucans.</title>
        <authorList>
            <consortium name="NISC Comparative Sequencing Program"/>
            <person name="Wegmann U."/>
            <person name="Louis P."/>
            <person name="Goesmann A."/>
            <person name="Henrissat B."/>
            <person name="Duncan S.H."/>
            <person name="Flint H.J."/>
        </authorList>
    </citation>
    <scope>NUCLEOTIDE SEQUENCE</scope>
    <source>
        <strain evidence="6">CGMCC 1.12707</strain>
    </source>
</reference>
<evidence type="ECO:0000313" key="6">
    <source>
        <dbReference type="EMBL" id="GGF09950.1"/>
    </source>
</evidence>
<feature type="transmembrane region" description="Helical" evidence="4">
    <location>
        <begin position="54"/>
        <end position="69"/>
    </location>
</feature>
<reference evidence="7" key="3">
    <citation type="submission" date="2016-11" db="EMBL/GenBank/DDBJ databases">
        <authorList>
            <person name="Jaros S."/>
            <person name="Januszkiewicz K."/>
            <person name="Wedrychowicz H."/>
        </authorList>
    </citation>
    <scope>NUCLEOTIDE SEQUENCE [LARGE SCALE GENOMIC DNA]</scope>
    <source>
        <strain evidence="7">DSM 27989</strain>
    </source>
</reference>
<evidence type="ECO:0000256" key="3">
    <source>
        <dbReference type="ARBA" id="ARBA00023163"/>
    </source>
</evidence>
<keyword evidence="3" id="KW-0804">Transcription</keyword>
<dbReference type="PROSITE" id="PS01124">
    <property type="entry name" value="HTH_ARAC_FAMILY_2"/>
    <property type="match status" value="1"/>
</dbReference>
<keyword evidence="4" id="KW-1133">Transmembrane helix</keyword>